<accession>A0A2T5PB62</accession>
<evidence type="ECO:0008006" key="3">
    <source>
        <dbReference type="Google" id="ProtNLM"/>
    </source>
</evidence>
<evidence type="ECO:0000313" key="2">
    <source>
        <dbReference type="Proteomes" id="UP000244064"/>
    </source>
</evidence>
<dbReference type="OrthoDB" id="5077820at2"/>
<dbReference type="RefSeq" id="WP_108106515.1">
    <property type="nucleotide sequence ID" value="NZ_QASN01000013.1"/>
</dbReference>
<name>A0A2T5PB62_9PSED</name>
<dbReference type="Proteomes" id="UP000244064">
    <property type="component" value="Unassembled WGS sequence"/>
</dbReference>
<organism evidence="1 2">
    <name type="scientific">Pseudomonas mangrovi</name>
    <dbReference type="NCBI Taxonomy" id="2161748"/>
    <lineage>
        <taxon>Bacteria</taxon>
        <taxon>Pseudomonadati</taxon>
        <taxon>Pseudomonadota</taxon>
        <taxon>Gammaproteobacteria</taxon>
        <taxon>Pseudomonadales</taxon>
        <taxon>Pseudomonadaceae</taxon>
        <taxon>Pseudomonas</taxon>
    </lineage>
</organism>
<sequence length="387" mass="43993">MEIKSTLEDSKVSAKSVLIEIKIKDYLQLAKLIYKKNDFQRKRVRSSKSVYSLLKSDILQGCVFPPIVLAYTKQAGTLEKDLSKAINEDSANFVLLDGLQRSITLMEIEQETMDSPTIQKAFLERKIRCEIYEGINKIGILYRMLTLNTGQTAMSVRHQIEIMYLDFLDTPIDGVTLVREVDGARARNPSSYNFKDAIEGFNSYLERSESPLDRGDILDNISSLENLAKENNGKDIFRDFISAWNKFMLKISDLDIKYPALDNFDEDNDSPNASRIWGATGTQAFKKAQAISGFGAAIGLLRDEGDKISLDSLDIDHIIIGCEPEDFIIHFNELIELINEKAKRIGNAQRLFFRQFFKMLFWNHSGCHLNLKKALDEAYTSTVRIGI</sequence>
<evidence type="ECO:0000313" key="1">
    <source>
        <dbReference type="EMBL" id="PTU74974.1"/>
    </source>
</evidence>
<protein>
    <recommendedName>
        <fullName evidence="3">DUF262 domain-containing protein</fullName>
    </recommendedName>
</protein>
<dbReference type="AlphaFoldDB" id="A0A2T5PB62"/>
<gene>
    <name evidence="1" type="ORF">DBO85_06840</name>
</gene>
<keyword evidence="2" id="KW-1185">Reference proteome</keyword>
<proteinExistence type="predicted"/>
<comment type="caution">
    <text evidence="1">The sequence shown here is derived from an EMBL/GenBank/DDBJ whole genome shotgun (WGS) entry which is preliminary data.</text>
</comment>
<dbReference type="EMBL" id="QASN01000013">
    <property type="protein sequence ID" value="PTU74974.1"/>
    <property type="molecule type" value="Genomic_DNA"/>
</dbReference>
<reference evidence="1 2" key="1">
    <citation type="submission" date="2018-04" db="EMBL/GenBank/DDBJ databases">
        <title>Pseudomonas sp. nov., isolated from mangrove soil.</title>
        <authorList>
            <person name="Chen C."/>
        </authorList>
    </citation>
    <scope>NUCLEOTIDE SEQUENCE [LARGE SCALE GENOMIC DNA]</scope>
    <source>
        <strain evidence="1 2">TC-11</strain>
    </source>
</reference>